<evidence type="ECO:0000256" key="1">
    <source>
        <dbReference type="SAM" id="MobiDB-lite"/>
    </source>
</evidence>
<dbReference type="Proteomes" id="UP001501447">
    <property type="component" value="Unassembled WGS sequence"/>
</dbReference>
<protein>
    <submittedName>
        <fullName evidence="2">Uncharacterized protein</fullName>
    </submittedName>
</protein>
<evidence type="ECO:0000313" key="3">
    <source>
        <dbReference type="Proteomes" id="UP001501447"/>
    </source>
</evidence>
<name>A0ABN3PVT5_9ACTN</name>
<evidence type="ECO:0000313" key="2">
    <source>
        <dbReference type="EMBL" id="GAA2603627.1"/>
    </source>
</evidence>
<dbReference type="EMBL" id="BAAARJ010000004">
    <property type="protein sequence ID" value="GAA2603627.1"/>
    <property type="molecule type" value="Genomic_DNA"/>
</dbReference>
<reference evidence="2 3" key="1">
    <citation type="journal article" date="2019" name="Int. J. Syst. Evol. Microbiol.">
        <title>The Global Catalogue of Microorganisms (GCM) 10K type strain sequencing project: providing services to taxonomists for standard genome sequencing and annotation.</title>
        <authorList>
            <consortium name="The Broad Institute Genomics Platform"/>
            <consortium name="The Broad Institute Genome Sequencing Center for Infectious Disease"/>
            <person name="Wu L."/>
            <person name="Ma J."/>
        </authorList>
    </citation>
    <scope>NUCLEOTIDE SEQUENCE [LARGE SCALE GENOMIC DNA]</scope>
    <source>
        <strain evidence="2 3">JCM 16373</strain>
    </source>
</reference>
<feature type="region of interest" description="Disordered" evidence="1">
    <location>
        <begin position="1"/>
        <end position="54"/>
    </location>
</feature>
<sequence length="71" mass="7460">MCGAPARQADGAHPADTAGRADQVATADRTDTADRTNKAVLAPPADKTVPANGKALRRFRPHLLSIPMLSR</sequence>
<accession>A0ABN3PVT5</accession>
<proteinExistence type="predicted"/>
<comment type="caution">
    <text evidence="2">The sequence shown here is derived from an EMBL/GenBank/DDBJ whole genome shotgun (WGS) entry which is preliminary data.</text>
</comment>
<organism evidence="2 3">
    <name type="scientific">Streptomyces axinellae</name>
    <dbReference type="NCBI Taxonomy" id="552788"/>
    <lineage>
        <taxon>Bacteria</taxon>
        <taxon>Bacillati</taxon>
        <taxon>Actinomycetota</taxon>
        <taxon>Actinomycetes</taxon>
        <taxon>Kitasatosporales</taxon>
        <taxon>Streptomycetaceae</taxon>
        <taxon>Streptomyces</taxon>
    </lineage>
</organism>
<gene>
    <name evidence="2" type="ORF">GCM10009863_16510</name>
</gene>
<keyword evidence="3" id="KW-1185">Reference proteome</keyword>
<feature type="compositionally biased region" description="Basic and acidic residues" evidence="1">
    <location>
        <begin position="28"/>
        <end position="37"/>
    </location>
</feature>